<dbReference type="EMBL" id="CP015118">
    <property type="protein sequence ID" value="ARN23371.1"/>
    <property type="molecule type" value="Genomic_DNA"/>
</dbReference>
<dbReference type="KEGG" id="rgu:A4W93_27620"/>
<dbReference type="NCBIfam" id="TIGR00976">
    <property type="entry name" value="CocE_NonD"/>
    <property type="match status" value="1"/>
</dbReference>
<name>A0A1W6LGH0_9BURK</name>
<dbReference type="InterPro" id="IPR029058">
    <property type="entry name" value="AB_hydrolase_fold"/>
</dbReference>
<proteinExistence type="predicted"/>
<evidence type="ECO:0000313" key="3">
    <source>
        <dbReference type="Proteomes" id="UP000193427"/>
    </source>
</evidence>
<dbReference type="AlphaFoldDB" id="A0A1W6LGH0"/>
<evidence type="ECO:0000313" key="2">
    <source>
        <dbReference type="EMBL" id="ARN23371.1"/>
    </source>
</evidence>
<keyword evidence="3" id="KW-1185">Reference proteome</keyword>
<dbReference type="Proteomes" id="UP000193427">
    <property type="component" value="Chromosome"/>
</dbReference>
<accession>A0A1W6LGH0</accession>
<dbReference type="SMART" id="SM00939">
    <property type="entry name" value="PepX_C"/>
    <property type="match status" value="1"/>
</dbReference>
<dbReference type="SUPFAM" id="SSF49785">
    <property type="entry name" value="Galactose-binding domain-like"/>
    <property type="match status" value="1"/>
</dbReference>
<organism evidence="2 3">
    <name type="scientific">Piscinibacter gummiphilus</name>
    <dbReference type="NCBI Taxonomy" id="946333"/>
    <lineage>
        <taxon>Bacteria</taxon>
        <taxon>Pseudomonadati</taxon>
        <taxon>Pseudomonadota</taxon>
        <taxon>Betaproteobacteria</taxon>
        <taxon>Burkholderiales</taxon>
        <taxon>Sphaerotilaceae</taxon>
        <taxon>Piscinibacter</taxon>
    </lineage>
</organism>
<sequence length="626" mass="67665">MNKTLTLTLLLAGVVTATAAFGQTPATDPDTGLPVVQPFRFPASPAVAPFWAKRVTGYLTTTDGTRLRYAVLLPRATGRVPVILNLHGYDAGSIGGLAYRQRQTAQNLELDRRLLEAGFAVMGVNTAGTGCSEGSLEYIRPQLGRHGADAVEFAAAQAWSDGRVGMAGSSYGGASQLATALNRPPHLRAIAPGMVLTDYREALAPGGVPQPGFITPFRLIFRTYWQDLVAATAKEEGDEACLRQVERNLDAEERSQSIMHLVTSHPLRDATMGSHDFGRDLHRIDVPVLSMEAFQDQAVTARGGHYQSLLDPAKVWLVQTNGSHDLYTVAAFQDTVVRFLDRFVRDQPNGFERDTPRTTVWMELADPVDGGAARRAAATPAWEVKRGSITAGDVSVRTFHLGAGGRLGETLAPGAADGFVAPGTGVAVNDLGGNAFWGPLPADWRQTQLAYTSAPLVEDMMVYGPASADLWVAATAGDADLQVTVTEVRPDGQEMYVQRGWLRLSNRTLDTARSTPLRPVHLEDPDRLQPVLPGRPVLARVEVNKMGHYFRKGSRLRVWIDTPAQTGGLVFDTFSLQQRVHVLHTATYDSVLRFGVLRDVRGPAAPAACGRVLMQPCRPDPLAATP</sequence>
<dbReference type="GO" id="GO:0008239">
    <property type="term" value="F:dipeptidyl-peptidase activity"/>
    <property type="evidence" value="ECO:0007669"/>
    <property type="project" value="InterPro"/>
</dbReference>
<dbReference type="InterPro" id="IPR013736">
    <property type="entry name" value="Xaa-Pro_dipept_C"/>
</dbReference>
<protein>
    <submittedName>
        <fullName evidence="2">X-Pro dipeptidyl-peptidase</fullName>
    </submittedName>
</protein>
<evidence type="ECO:0000256" key="1">
    <source>
        <dbReference type="ARBA" id="ARBA00022801"/>
    </source>
</evidence>
<keyword evidence="1" id="KW-0378">Hydrolase</keyword>
<dbReference type="OrthoDB" id="9806163at2"/>
<dbReference type="SUPFAM" id="SSF53474">
    <property type="entry name" value="alpha/beta-Hydrolases"/>
    <property type="match status" value="1"/>
</dbReference>
<reference evidence="2 3" key="1">
    <citation type="submission" date="2016-04" db="EMBL/GenBank/DDBJ databases">
        <title>Complete genome sequence of natural rubber-degrading, novel Gram-negative bacterium, Rhizobacter gummiphilus strain NS21.</title>
        <authorList>
            <person name="Tabata M."/>
            <person name="Kasai D."/>
            <person name="Fukuda M."/>
        </authorList>
    </citation>
    <scope>NUCLEOTIDE SEQUENCE [LARGE SCALE GENOMIC DNA]</scope>
    <source>
        <strain evidence="2 3">NS21</strain>
    </source>
</reference>
<dbReference type="Gene3D" id="2.60.120.260">
    <property type="entry name" value="Galactose-binding domain-like"/>
    <property type="match status" value="1"/>
</dbReference>
<dbReference type="STRING" id="946333.A4W93_27620"/>
<dbReference type="RefSeq" id="WP_085753689.1">
    <property type="nucleotide sequence ID" value="NZ_BSPR01000017.1"/>
</dbReference>
<dbReference type="InterPro" id="IPR008979">
    <property type="entry name" value="Galactose-bd-like_sf"/>
</dbReference>
<dbReference type="InterPro" id="IPR000383">
    <property type="entry name" value="Xaa-Pro-like_dom"/>
</dbReference>
<dbReference type="InterPro" id="IPR005674">
    <property type="entry name" value="CocE/Ser_esterase"/>
</dbReference>
<dbReference type="Pfam" id="PF08530">
    <property type="entry name" value="PepX_C"/>
    <property type="match status" value="1"/>
</dbReference>
<dbReference type="Pfam" id="PF02129">
    <property type="entry name" value="Peptidase_S15"/>
    <property type="match status" value="1"/>
</dbReference>
<gene>
    <name evidence="2" type="ORF">A4W93_27620</name>
</gene>
<dbReference type="Gene3D" id="3.40.50.1820">
    <property type="entry name" value="alpha/beta hydrolase"/>
    <property type="match status" value="2"/>
</dbReference>